<dbReference type="AlphaFoldDB" id="A0AAV4U8H2"/>
<feature type="region of interest" description="Disordered" evidence="1">
    <location>
        <begin position="80"/>
        <end position="115"/>
    </location>
</feature>
<evidence type="ECO:0000256" key="1">
    <source>
        <dbReference type="SAM" id="MobiDB-lite"/>
    </source>
</evidence>
<name>A0AAV4U8H2_CAEEX</name>
<dbReference type="EMBL" id="BPLR01012462">
    <property type="protein sequence ID" value="GIY54048.1"/>
    <property type="molecule type" value="Genomic_DNA"/>
</dbReference>
<proteinExistence type="predicted"/>
<sequence>MTLKKFRSHSKEPAETANRRTLSRKYIFVFPTFESASNARCSSIDKRDWNSWKEGKEKKKVLEGDFPRTDTPTITLQNRGRTVSSLRKGPLNVNTQLWGGEGRGPESGPRQKREGGEWHYLFSGSSLRIC</sequence>
<gene>
    <name evidence="2" type="ORF">CEXT_597141</name>
</gene>
<evidence type="ECO:0000313" key="2">
    <source>
        <dbReference type="EMBL" id="GIY54048.1"/>
    </source>
</evidence>
<comment type="caution">
    <text evidence="2">The sequence shown here is derived from an EMBL/GenBank/DDBJ whole genome shotgun (WGS) entry which is preliminary data.</text>
</comment>
<evidence type="ECO:0000313" key="3">
    <source>
        <dbReference type="Proteomes" id="UP001054945"/>
    </source>
</evidence>
<reference evidence="2 3" key="1">
    <citation type="submission" date="2021-06" db="EMBL/GenBank/DDBJ databases">
        <title>Caerostris extrusa draft genome.</title>
        <authorList>
            <person name="Kono N."/>
            <person name="Arakawa K."/>
        </authorList>
    </citation>
    <scope>NUCLEOTIDE SEQUENCE [LARGE SCALE GENOMIC DNA]</scope>
</reference>
<keyword evidence="3" id="KW-1185">Reference proteome</keyword>
<dbReference type="Proteomes" id="UP001054945">
    <property type="component" value="Unassembled WGS sequence"/>
</dbReference>
<protein>
    <submittedName>
        <fullName evidence="2">Uncharacterized protein</fullName>
    </submittedName>
</protein>
<accession>A0AAV4U8H2</accession>
<organism evidence="2 3">
    <name type="scientific">Caerostris extrusa</name>
    <name type="common">Bark spider</name>
    <name type="synonym">Caerostris bankana</name>
    <dbReference type="NCBI Taxonomy" id="172846"/>
    <lineage>
        <taxon>Eukaryota</taxon>
        <taxon>Metazoa</taxon>
        <taxon>Ecdysozoa</taxon>
        <taxon>Arthropoda</taxon>
        <taxon>Chelicerata</taxon>
        <taxon>Arachnida</taxon>
        <taxon>Araneae</taxon>
        <taxon>Araneomorphae</taxon>
        <taxon>Entelegynae</taxon>
        <taxon>Araneoidea</taxon>
        <taxon>Araneidae</taxon>
        <taxon>Caerostris</taxon>
    </lineage>
</organism>